<evidence type="ECO:0000256" key="3">
    <source>
        <dbReference type="ARBA" id="ARBA00010261"/>
    </source>
</evidence>
<keyword evidence="8" id="KW-0999">Mitochondrion inner membrane</keyword>
<comment type="similarity">
    <text evidence="3">Belongs to the complex I NDUFA5 subunit family.</text>
</comment>
<dbReference type="GO" id="GO:0022904">
    <property type="term" value="P:respiratory electron transport chain"/>
    <property type="evidence" value="ECO:0007669"/>
    <property type="project" value="InterPro"/>
</dbReference>
<evidence type="ECO:0000256" key="13">
    <source>
        <dbReference type="ARBA" id="ARBA00032483"/>
    </source>
</evidence>
<dbReference type="PANTHER" id="PTHR12653:SF0">
    <property type="entry name" value="NADH DEHYDROGENASE [UBIQUINONE] 1 ALPHA SUBCOMPLEX SUBUNIT 5"/>
    <property type="match status" value="1"/>
</dbReference>
<dbReference type="GO" id="GO:0005743">
    <property type="term" value="C:mitochondrial inner membrane"/>
    <property type="evidence" value="ECO:0007669"/>
    <property type="project" value="UniProtKB-SubCell"/>
</dbReference>
<keyword evidence="11" id="KW-0472">Membrane</keyword>
<dbReference type="GeneTree" id="ENSGT00390000008099"/>
<evidence type="ECO:0000256" key="6">
    <source>
        <dbReference type="ARBA" id="ARBA00022448"/>
    </source>
</evidence>
<dbReference type="EMBL" id="AJFE02079876">
    <property type="status" value="NOT_ANNOTATED_CDS"/>
    <property type="molecule type" value="Genomic_DNA"/>
</dbReference>
<keyword evidence="16" id="KW-1185">Reference proteome</keyword>
<keyword evidence="10" id="KW-0496">Mitochondrion</keyword>
<comment type="subcellular location">
    <subcellularLocation>
        <location evidence="2">Mitochondrion inner membrane</location>
        <topology evidence="2">Peripheral membrane protein</topology>
        <orientation evidence="2">Matrix side</orientation>
    </subcellularLocation>
</comment>
<dbReference type="InterPro" id="IPR006806">
    <property type="entry name" value="NDUFA5"/>
</dbReference>
<evidence type="ECO:0000256" key="1">
    <source>
        <dbReference type="ARBA" id="ARBA00003195"/>
    </source>
</evidence>
<evidence type="ECO:0000256" key="11">
    <source>
        <dbReference type="ARBA" id="ARBA00023136"/>
    </source>
</evidence>
<evidence type="ECO:0000313" key="16">
    <source>
        <dbReference type="Proteomes" id="UP000240080"/>
    </source>
</evidence>
<evidence type="ECO:0000256" key="4">
    <source>
        <dbReference type="ARBA" id="ARBA00011533"/>
    </source>
</evidence>
<dbReference type="AlphaFoldDB" id="A0A2R9BBD6"/>
<name>A0A2R9BBD6_PANPA</name>
<dbReference type="PANTHER" id="PTHR12653">
    <property type="entry name" value="NADH-UBIQUINONE OXIDOREDUCTASE 13 KD-B SUBUNIT"/>
    <property type="match status" value="1"/>
</dbReference>
<comment type="subunit">
    <text evidence="4">Complex I is composed of 45 different subunits.</text>
</comment>
<reference evidence="15" key="3">
    <citation type="submission" date="2025-09" db="UniProtKB">
        <authorList>
            <consortium name="Ensembl"/>
        </authorList>
    </citation>
    <scope>IDENTIFICATION</scope>
</reference>
<organism evidence="15 16">
    <name type="scientific">Pan paniscus</name>
    <name type="common">Pygmy chimpanzee</name>
    <name type="synonym">Bonobo</name>
    <dbReference type="NCBI Taxonomy" id="9597"/>
    <lineage>
        <taxon>Eukaryota</taxon>
        <taxon>Metazoa</taxon>
        <taxon>Chordata</taxon>
        <taxon>Craniata</taxon>
        <taxon>Vertebrata</taxon>
        <taxon>Euteleostomi</taxon>
        <taxon>Mammalia</taxon>
        <taxon>Eutheria</taxon>
        <taxon>Euarchontoglires</taxon>
        <taxon>Primates</taxon>
        <taxon>Haplorrhini</taxon>
        <taxon>Catarrhini</taxon>
        <taxon>Hominidae</taxon>
        <taxon>Pan</taxon>
    </lineage>
</organism>
<dbReference type="Bgee" id="ENSPPAG00000035918">
    <property type="expression patterns" value="Expressed in cerebellum"/>
</dbReference>
<accession>A0A2R9BBD6</accession>
<evidence type="ECO:0000256" key="12">
    <source>
        <dbReference type="ARBA" id="ARBA00030376"/>
    </source>
</evidence>
<keyword evidence="7" id="KW-0679">Respiratory chain</keyword>
<proteinExistence type="inferred from homology"/>
<evidence type="ECO:0000256" key="14">
    <source>
        <dbReference type="ARBA" id="ARBA00032775"/>
    </source>
</evidence>
<dbReference type="EMBL" id="AJFE02079875">
    <property type="status" value="NOT_ANNOTATED_CDS"/>
    <property type="molecule type" value="Genomic_DNA"/>
</dbReference>
<evidence type="ECO:0000256" key="7">
    <source>
        <dbReference type="ARBA" id="ARBA00022660"/>
    </source>
</evidence>
<dbReference type="Pfam" id="PF04716">
    <property type="entry name" value="ETC_C1_NDUFA5"/>
    <property type="match status" value="1"/>
</dbReference>
<evidence type="ECO:0000313" key="15">
    <source>
        <dbReference type="Ensembl" id="ENSPPAP00000025586.1"/>
    </source>
</evidence>
<evidence type="ECO:0000256" key="8">
    <source>
        <dbReference type="ARBA" id="ARBA00022792"/>
    </source>
</evidence>
<comment type="function">
    <text evidence="1">Accessory subunit of the mitochondrial membrane respiratory chain NADH dehydrogenase (Complex I), that is believed not to be involved in catalysis. Complex I functions in the transfer of electrons from NADH to the respiratory chain. The immediate electron acceptor for the enzyme is believed to be ubiquinone.</text>
</comment>
<sequence length="65" mass="7364">MGQGVLKKTTGPVRLAVCENPHERLRILYTKILDVLEQIPKNAAYKKCTEQITNEKLAIMAIIKK</sequence>
<reference evidence="15 16" key="1">
    <citation type="journal article" date="2012" name="Nature">
        <title>The bonobo genome compared with the chimpanzee and human genomes.</title>
        <authorList>
            <person name="Prufer K."/>
            <person name="Munch K."/>
            <person name="Hellmann I."/>
            <person name="Akagi K."/>
            <person name="Miller J.R."/>
            <person name="Walenz B."/>
            <person name="Koren S."/>
            <person name="Sutton G."/>
            <person name="Kodira C."/>
            <person name="Winer R."/>
            <person name="Knight J.R."/>
            <person name="Mullikin J.C."/>
            <person name="Meader S.J."/>
            <person name="Ponting C.P."/>
            <person name="Lunter G."/>
            <person name="Higashino S."/>
            <person name="Hobolth A."/>
            <person name="Dutheil J."/>
            <person name="Karakoc E."/>
            <person name="Alkan C."/>
            <person name="Sajjadian S."/>
            <person name="Catacchio C.R."/>
            <person name="Ventura M."/>
            <person name="Marques-Bonet T."/>
            <person name="Eichler E.E."/>
            <person name="Andre C."/>
            <person name="Atencia R."/>
            <person name="Mugisha L."/>
            <person name="Junhold J."/>
            <person name="Patterson N."/>
            <person name="Siebauer M."/>
            <person name="Good J.M."/>
            <person name="Fischer A."/>
            <person name="Ptak S.E."/>
            <person name="Lachmann M."/>
            <person name="Symer D.E."/>
            <person name="Mailund T."/>
            <person name="Schierup M.H."/>
            <person name="Andres A.M."/>
            <person name="Kelso J."/>
            <person name="Paabo S."/>
        </authorList>
    </citation>
    <scope>NUCLEOTIDE SEQUENCE [LARGE SCALE GENOMIC DNA]</scope>
</reference>
<evidence type="ECO:0000256" key="10">
    <source>
        <dbReference type="ARBA" id="ARBA00023128"/>
    </source>
</evidence>
<evidence type="ECO:0000256" key="2">
    <source>
        <dbReference type="ARBA" id="ARBA00004443"/>
    </source>
</evidence>
<dbReference type="Ensembl" id="ENSPPAT00000048415.1">
    <property type="protein sequence ID" value="ENSPPAP00000025586.1"/>
    <property type="gene ID" value="ENSPPAG00000035918.1"/>
</dbReference>
<evidence type="ECO:0000256" key="5">
    <source>
        <dbReference type="ARBA" id="ARBA00016385"/>
    </source>
</evidence>
<keyword evidence="9" id="KW-0249">Electron transport</keyword>
<evidence type="ECO:0000256" key="9">
    <source>
        <dbReference type="ARBA" id="ARBA00022982"/>
    </source>
</evidence>
<keyword evidence="6" id="KW-0813">Transport</keyword>
<reference evidence="15" key="2">
    <citation type="submission" date="2025-08" db="UniProtKB">
        <authorList>
            <consortium name="Ensembl"/>
        </authorList>
    </citation>
    <scope>IDENTIFICATION</scope>
</reference>
<dbReference type="Proteomes" id="UP000240080">
    <property type="component" value="Chromosome 6"/>
</dbReference>
<protein>
    <recommendedName>
        <fullName evidence="5">NADH dehydrogenase [ubiquinone] 1 alpha subcomplex subunit 5</fullName>
    </recommendedName>
    <alternativeName>
        <fullName evidence="12">Complex I subunit B13</fullName>
    </alternativeName>
    <alternativeName>
        <fullName evidence="14">Complex I-13kD-B</fullName>
    </alternativeName>
    <alternativeName>
        <fullName evidence="13">NADH-ubiquinone oxidoreductase 13 kDa-B subunit</fullName>
    </alternativeName>
</protein>